<keyword evidence="1" id="KW-1133">Transmembrane helix</keyword>
<protein>
    <submittedName>
        <fullName evidence="4">Uncharacterized protein</fullName>
    </submittedName>
</protein>
<dbReference type="RefSeq" id="XP_033393271.1">
    <property type="nucleotide sequence ID" value="XM_033534915.1"/>
</dbReference>
<evidence type="ECO:0000256" key="2">
    <source>
        <dbReference type="SAM" id="SignalP"/>
    </source>
</evidence>
<feature type="signal peptide" evidence="2">
    <location>
        <begin position="1"/>
        <end position="30"/>
    </location>
</feature>
<evidence type="ECO:0000313" key="3">
    <source>
        <dbReference type="EMBL" id="KAF2137556.1"/>
    </source>
</evidence>
<name>A0A6A6B347_9PEZI</name>
<feature type="transmembrane region" description="Helical" evidence="1">
    <location>
        <begin position="77"/>
        <end position="107"/>
    </location>
</feature>
<dbReference type="Proteomes" id="UP000799438">
    <property type="component" value="Unassembled WGS sequence"/>
</dbReference>
<sequence>MARCMTGCRVVRHDPLPAVIVLILVPPLSAAPSRPARPARDHTPSHQRGEILLISTQPITHSSSSITPPFPYVGLRYIIFFLDLIFTITYLFVCVSVCVCVCVRFLLSQQQHQHQHQHVETSTATTAAAAQKQTTKDV</sequence>
<accession>A0A6A6B347</accession>
<organism evidence="4 5">
    <name type="scientific">Aplosporella prunicola CBS 121167</name>
    <dbReference type="NCBI Taxonomy" id="1176127"/>
    <lineage>
        <taxon>Eukaryota</taxon>
        <taxon>Fungi</taxon>
        <taxon>Dikarya</taxon>
        <taxon>Ascomycota</taxon>
        <taxon>Pezizomycotina</taxon>
        <taxon>Dothideomycetes</taxon>
        <taxon>Dothideomycetes incertae sedis</taxon>
        <taxon>Botryosphaeriales</taxon>
        <taxon>Aplosporellaceae</taxon>
        <taxon>Aplosporella</taxon>
    </lineage>
</organism>
<proteinExistence type="predicted"/>
<dbReference type="AlphaFoldDB" id="A0A6A6B347"/>
<gene>
    <name evidence="3" type="ORF">K452DRAFT_102269</name>
    <name evidence="4" type="ORF">K452DRAFT_82506</name>
</gene>
<dbReference type="EMBL" id="ML995495">
    <property type="protein sequence ID" value="KAF2138642.1"/>
    <property type="molecule type" value="Genomic_DNA"/>
</dbReference>
<keyword evidence="5" id="KW-1185">Reference proteome</keyword>
<keyword evidence="1" id="KW-0472">Membrane</keyword>
<evidence type="ECO:0000313" key="4">
    <source>
        <dbReference type="EMBL" id="KAF2138642.1"/>
    </source>
</evidence>
<feature type="chain" id="PRO_5040606911" evidence="2">
    <location>
        <begin position="31"/>
        <end position="138"/>
    </location>
</feature>
<evidence type="ECO:0000313" key="5">
    <source>
        <dbReference type="Proteomes" id="UP000799438"/>
    </source>
</evidence>
<dbReference type="EMBL" id="ML995502">
    <property type="protein sequence ID" value="KAF2137556.1"/>
    <property type="molecule type" value="Genomic_DNA"/>
</dbReference>
<dbReference type="GeneID" id="54292405"/>
<evidence type="ECO:0000256" key="1">
    <source>
        <dbReference type="SAM" id="Phobius"/>
    </source>
</evidence>
<reference evidence="4" key="1">
    <citation type="journal article" date="2020" name="Stud. Mycol.">
        <title>101 Dothideomycetes genomes: a test case for predicting lifestyles and emergence of pathogens.</title>
        <authorList>
            <person name="Haridas S."/>
            <person name="Albert R."/>
            <person name="Binder M."/>
            <person name="Bloem J."/>
            <person name="Labutti K."/>
            <person name="Salamov A."/>
            <person name="Andreopoulos B."/>
            <person name="Baker S."/>
            <person name="Barry K."/>
            <person name="Bills G."/>
            <person name="Bluhm B."/>
            <person name="Cannon C."/>
            <person name="Castanera R."/>
            <person name="Culley D."/>
            <person name="Daum C."/>
            <person name="Ezra D."/>
            <person name="Gonzalez J."/>
            <person name="Henrissat B."/>
            <person name="Kuo A."/>
            <person name="Liang C."/>
            <person name="Lipzen A."/>
            <person name="Lutzoni F."/>
            <person name="Magnuson J."/>
            <person name="Mondo S."/>
            <person name="Nolan M."/>
            <person name="Ohm R."/>
            <person name="Pangilinan J."/>
            <person name="Park H.-J."/>
            <person name="Ramirez L."/>
            <person name="Alfaro M."/>
            <person name="Sun H."/>
            <person name="Tritt A."/>
            <person name="Yoshinaga Y."/>
            <person name="Zwiers L.-H."/>
            <person name="Turgeon B."/>
            <person name="Goodwin S."/>
            <person name="Spatafora J."/>
            <person name="Crous P."/>
            <person name="Grigoriev I."/>
        </authorList>
    </citation>
    <scope>NUCLEOTIDE SEQUENCE</scope>
    <source>
        <strain evidence="4">CBS 121167</strain>
    </source>
</reference>
<keyword evidence="2" id="KW-0732">Signal</keyword>
<keyword evidence="1" id="KW-0812">Transmembrane</keyword>